<dbReference type="PRINTS" id="PR00304">
    <property type="entry name" value="TCOMPLEXTCP1"/>
</dbReference>
<dbReference type="SUPFAM" id="SSF48592">
    <property type="entry name" value="GroEL equatorial domain-like"/>
    <property type="match status" value="1"/>
</dbReference>
<dbReference type="Pfam" id="PF00118">
    <property type="entry name" value="Cpn60_TCP1"/>
    <property type="match status" value="1"/>
</dbReference>
<comment type="subcellular location">
    <subcellularLocation>
        <location evidence="1">Cytoplasm</location>
    </subcellularLocation>
</comment>
<dbReference type="Proteomes" id="UP000828390">
    <property type="component" value="Unassembled WGS sequence"/>
</dbReference>
<evidence type="ECO:0000256" key="1">
    <source>
        <dbReference type="ARBA" id="ARBA00004496"/>
    </source>
</evidence>
<keyword evidence="6 9" id="KW-0067">ATP-binding</keyword>
<dbReference type="FunFam" id="3.50.7.10:FF:000008">
    <property type="entry name" value="T-complex protein 1 subunit theta"/>
    <property type="match status" value="1"/>
</dbReference>
<evidence type="ECO:0000256" key="3">
    <source>
        <dbReference type="ARBA" id="ARBA00016981"/>
    </source>
</evidence>
<dbReference type="CDD" id="cd03341">
    <property type="entry name" value="TCP1_theta"/>
    <property type="match status" value="1"/>
</dbReference>
<keyword evidence="5 9" id="KW-0547">Nucleotide-binding</keyword>
<organism evidence="10 11">
    <name type="scientific">Dreissena polymorpha</name>
    <name type="common">Zebra mussel</name>
    <name type="synonym">Mytilus polymorpha</name>
    <dbReference type="NCBI Taxonomy" id="45954"/>
    <lineage>
        <taxon>Eukaryota</taxon>
        <taxon>Metazoa</taxon>
        <taxon>Spiralia</taxon>
        <taxon>Lophotrochozoa</taxon>
        <taxon>Mollusca</taxon>
        <taxon>Bivalvia</taxon>
        <taxon>Autobranchia</taxon>
        <taxon>Heteroconchia</taxon>
        <taxon>Euheterodonta</taxon>
        <taxon>Imparidentia</taxon>
        <taxon>Neoheterodontei</taxon>
        <taxon>Myida</taxon>
        <taxon>Dreissenoidea</taxon>
        <taxon>Dreissenidae</taxon>
        <taxon>Dreissena</taxon>
    </lineage>
</organism>
<dbReference type="SUPFAM" id="SSF54849">
    <property type="entry name" value="GroEL-intermediate domain like"/>
    <property type="match status" value="1"/>
</dbReference>
<evidence type="ECO:0000256" key="9">
    <source>
        <dbReference type="RuleBase" id="RU004187"/>
    </source>
</evidence>
<reference evidence="10" key="1">
    <citation type="journal article" date="2019" name="bioRxiv">
        <title>The Genome of the Zebra Mussel, Dreissena polymorpha: A Resource for Invasive Species Research.</title>
        <authorList>
            <person name="McCartney M.A."/>
            <person name="Auch B."/>
            <person name="Kono T."/>
            <person name="Mallez S."/>
            <person name="Zhang Y."/>
            <person name="Obille A."/>
            <person name="Becker A."/>
            <person name="Abrahante J.E."/>
            <person name="Garbe J."/>
            <person name="Badalamenti J.P."/>
            <person name="Herman A."/>
            <person name="Mangelson H."/>
            <person name="Liachko I."/>
            <person name="Sullivan S."/>
            <person name="Sone E.D."/>
            <person name="Koren S."/>
            <person name="Silverstein K.A.T."/>
            <person name="Beckman K.B."/>
            <person name="Gohl D.M."/>
        </authorList>
    </citation>
    <scope>NUCLEOTIDE SEQUENCE</scope>
    <source>
        <strain evidence="10">Duluth1</strain>
        <tissue evidence="10">Whole animal</tissue>
    </source>
</reference>
<sequence length="492" mass="53370">MVINHIEKLFVTNDAATILSELEVQHPAAKMLVLATHQQELEVGDGTNFVLVFAGALLEHAEMLLRMGLSVTEVTEGYELAMKKALEILPDLVCENQKDLRERTAVARALKTSVMSKQYGNEDFLAKLIADACVSIMSQKSSFNVDNIRVSKILGAGVLQSSLVQGMVFRRAVEGEVTKMSKCKIAVYSCPLDIMQTETKGTVLIKNAEELMNFSQGEENLVEEQIKSISDTGCTVIVSGGKVGEMAVHFCNKYGILILRLMSKWDLRRLCKAVGATPLPRVTPPTPEEAGYCDNVYIDEVGDTPVIVFKQDKEESSITTIMIRGSTDNIMDDMERAINDGVNTFKALTRDVRMVPGAGATEIELAKQITTIGESTPGLEQYAIKKFAEALEVVPRTIAENAGVKATEVLSLLYAAHQEGKKTVGVDIEAAGAGVRDAQEAGILDLYLAKFWGIKFATTAACTVLKVDQIIMAKMAGGPKGKAPGPQDDDDD</sequence>
<gene>
    <name evidence="10" type="ORF">DPMN_046421</name>
</gene>
<proteinExistence type="inferred from homology"/>
<reference evidence="10" key="2">
    <citation type="submission" date="2020-11" db="EMBL/GenBank/DDBJ databases">
        <authorList>
            <person name="McCartney M.A."/>
            <person name="Auch B."/>
            <person name="Kono T."/>
            <person name="Mallez S."/>
            <person name="Becker A."/>
            <person name="Gohl D.M."/>
            <person name="Silverstein K.A.T."/>
            <person name="Koren S."/>
            <person name="Bechman K.B."/>
            <person name="Herman A."/>
            <person name="Abrahante J.E."/>
            <person name="Garbe J."/>
        </authorList>
    </citation>
    <scope>NUCLEOTIDE SEQUENCE</scope>
    <source>
        <strain evidence="10">Duluth1</strain>
        <tissue evidence="10">Whole animal</tissue>
    </source>
</reference>
<dbReference type="Gene3D" id="3.50.7.10">
    <property type="entry name" value="GroEL"/>
    <property type="match status" value="1"/>
</dbReference>
<evidence type="ECO:0000256" key="7">
    <source>
        <dbReference type="ARBA" id="ARBA00023186"/>
    </source>
</evidence>
<evidence type="ECO:0000313" key="11">
    <source>
        <dbReference type="Proteomes" id="UP000828390"/>
    </source>
</evidence>
<name>A0A9D4I0I3_DREPO</name>
<dbReference type="GO" id="GO:0051082">
    <property type="term" value="F:unfolded protein binding"/>
    <property type="evidence" value="ECO:0007669"/>
    <property type="project" value="InterPro"/>
</dbReference>
<dbReference type="InterPro" id="IPR012721">
    <property type="entry name" value="Chap_CCT_theta"/>
</dbReference>
<dbReference type="InterPro" id="IPR027409">
    <property type="entry name" value="GroEL-like_apical_dom_sf"/>
</dbReference>
<accession>A0A9D4I0I3</accession>
<dbReference type="InterPro" id="IPR002194">
    <property type="entry name" value="Chaperonin_TCP-1_CS"/>
</dbReference>
<dbReference type="GO" id="GO:0005524">
    <property type="term" value="F:ATP binding"/>
    <property type="evidence" value="ECO:0007669"/>
    <property type="project" value="UniProtKB-KW"/>
</dbReference>
<dbReference type="Gene3D" id="1.10.560.10">
    <property type="entry name" value="GroEL-like equatorial domain"/>
    <property type="match status" value="1"/>
</dbReference>
<evidence type="ECO:0000256" key="2">
    <source>
        <dbReference type="ARBA" id="ARBA00008020"/>
    </source>
</evidence>
<dbReference type="SUPFAM" id="SSF52029">
    <property type="entry name" value="GroEL apical domain-like"/>
    <property type="match status" value="1"/>
</dbReference>
<dbReference type="InterPro" id="IPR002423">
    <property type="entry name" value="Cpn60/GroEL/TCP-1"/>
</dbReference>
<dbReference type="InterPro" id="IPR027413">
    <property type="entry name" value="GROEL-like_equatorial_sf"/>
</dbReference>
<dbReference type="EMBL" id="JAIWYP010000011">
    <property type="protein sequence ID" value="KAH3739734.1"/>
    <property type="molecule type" value="Genomic_DNA"/>
</dbReference>
<dbReference type="PROSITE" id="PS00995">
    <property type="entry name" value="TCP1_3"/>
    <property type="match status" value="1"/>
</dbReference>
<evidence type="ECO:0000256" key="5">
    <source>
        <dbReference type="ARBA" id="ARBA00022741"/>
    </source>
</evidence>
<keyword evidence="4" id="KW-0963">Cytoplasm</keyword>
<dbReference type="GO" id="GO:0016887">
    <property type="term" value="F:ATP hydrolysis activity"/>
    <property type="evidence" value="ECO:0007669"/>
    <property type="project" value="InterPro"/>
</dbReference>
<dbReference type="Gene3D" id="3.30.260.10">
    <property type="entry name" value="TCP-1-like chaperonin intermediate domain"/>
    <property type="match status" value="1"/>
</dbReference>
<dbReference type="AlphaFoldDB" id="A0A9D4I0I3"/>
<dbReference type="GO" id="GO:0140662">
    <property type="term" value="F:ATP-dependent protein folding chaperone"/>
    <property type="evidence" value="ECO:0007669"/>
    <property type="project" value="InterPro"/>
</dbReference>
<evidence type="ECO:0000256" key="4">
    <source>
        <dbReference type="ARBA" id="ARBA00022490"/>
    </source>
</evidence>
<dbReference type="PROSITE" id="PS00751">
    <property type="entry name" value="TCP1_2"/>
    <property type="match status" value="1"/>
</dbReference>
<dbReference type="InterPro" id="IPR017998">
    <property type="entry name" value="Chaperone_TCP-1"/>
</dbReference>
<keyword evidence="7 9" id="KW-0143">Chaperone</keyword>
<evidence type="ECO:0000313" key="10">
    <source>
        <dbReference type="EMBL" id="KAH3739734.1"/>
    </source>
</evidence>
<comment type="similarity">
    <text evidence="2 9">Belongs to the TCP-1 chaperonin family.</text>
</comment>
<keyword evidence="11" id="KW-1185">Reference proteome</keyword>
<dbReference type="PANTHER" id="PTHR11353">
    <property type="entry name" value="CHAPERONIN"/>
    <property type="match status" value="1"/>
</dbReference>
<dbReference type="GO" id="GO:0005737">
    <property type="term" value="C:cytoplasm"/>
    <property type="evidence" value="ECO:0007669"/>
    <property type="project" value="UniProtKB-SubCell"/>
</dbReference>
<dbReference type="NCBIfam" id="TIGR02346">
    <property type="entry name" value="chap_CCT_theta"/>
    <property type="match status" value="1"/>
</dbReference>
<evidence type="ECO:0000256" key="8">
    <source>
        <dbReference type="ARBA" id="ARBA00029602"/>
    </source>
</evidence>
<evidence type="ECO:0000256" key="6">
    <source>
        <dbReference type="ARBA" id="ARBA00022840"/>
    </source>
</evidence>
<comment type="caution">
    <text evidence="10">The sequence shown here is derived from an EMBL/GenBank/DDBJ whole genome shotgun (WGS) entry which is preliminary data.</text>
</comment>
<protein>
    <recommendedName>
        <fullName evidence="3">T-complex protein 1 subunit theta</fullName>
    </recommendedName>
    <alternativeName>
        <fullName evidence="8">CCT-theta</fullName>
    </alternativeName>
</protein>
<dbReference type="InterPro" id="IPR027410">
    <property type="entry name" value="TCP-1-like_intermed_sf"/>
</dbReference>